<sequence length="321" mass="34860">MLLLREFQSSVNTLHLKKTVEQNNTMVTTIKSEIGFAEMKTKDKIHAAKRPTKKKPKDKPKRPLSAYNFFFKEEREKILKVVNADDPMEAQKDKDPEAEDYLDTEAIGRLKKEGGKVSFEEMGKIIGQRWKNIDPDRLSKFSEMAAEDTERYKTEMASYNARQESKMRNELKAPPVSYPPLGAASSMDRGGPPSQQSYPGIAPMYGSPGGYDPSGYSMGAPAAMGGYGGYSDFSGYGMGMGGYGMPESAASMHYGNIYGQPMDGQPGLYGAGAYSMGGMMGGYPGAMMGYDQYGQPMDGSGPPGVPGPYSSYAPQGSWGQG</sequence>
<keyword evidence="1 2" id="KW-0238">DNA-binding</keyword>
<name>A0A9K3PYQ7_9STRA</name>
<dbReference type="AlphaFoldDB" id="A0A9K3PYQ7"/>
<feature type="compositionally biased region" description="Basic residues" evidence="3">
    <location>
        <begin position="47"/>
        <end position="62"/>
    </location>
</feature>
<evidence type="ECO:0000256" key="3">
    <source>
        <dbReference type="SAM" id="MobiDB-lite"/>
    </source>
</evidence>
<accession>A0A9K3PYQ7</accession>
<dbReference type="PANTHER" id="PTHR48112">
    <property type="entry name" value="HIGH MOBILITY GROUP PROTEIN DSP1"/>
    <property type="match status" value="1"/>
</dbReference>
<feature type="region of interest" description="Disordered" evidence="3">
    <location>
        <begin position="297"/>
        <end position="321"/>
    </location>
</feature>
<keyword evidence="2" id="KW-0539">Nucleus</keyword>
<feature type="DNA-binding region" description="HMG box" evidence="2">
    <location>
        <begin position="60"/>
        <end position="160"/>
    </location>
</feature>
<keyword evidence="6" id="KW-1185">Reference proteome</keyword>
<dbReference type="PANTHER" id="PTHR48112:SF15">
    <property type="entry name" value="HMG BOX DOMAIN-CONTAINING PROTEIN"/>
    <property type="match status" value="1"/>
</dbReference>
<evidence type="ECO:0000313" key="5">
    <source>
        <dbReference type="EMBL" id="KAG7364603.1"/>
    </source>
</evidence>
<evidence type="ECO:0000256" key="2">
    <source>
        <dbReference type="PROSITE-ProRule" id="PRU00267"/>
    </source>
</evidence>
<evidence type="ECO:0000259" key="4">
    <source>
        <dbReference type="PROSITE" id="PS50118"/>
    </source>
</evidence>
<dbReference type="OrthoDB" id="1919336at2759"/>
<dbReference type="EMBL" id="JAGRRH010000009">
    <property type="protein sequence ID" value="KAG7364603.1"/>
    <property type="molecule type" value="Genomic_DNA"/>
</dbReference>
<dbReference type="PROSITE" id="PS50118">
    <property type="entry name" value="HMG_BOX_2"/>
    <property type="match status" value="1"/>
</dbReference>
<evidence type="ECO:0000313" key="6">
    <source>
        <dbReference type="Proteomes" id="UP000693970"/>
    </source>
</evidence>
<dbReference type="Proteomes" id="UP000693970">
    <property type="component" value="Unassembled WGS sequence"/>
</dbReference>
<organism evidence="5 6">
    <name type="scientific">Nitzschia inconspicua</name>
    <dbReference type="NCBI Taxonomy" id="303405"/>
    <lineage>
        <taxon>Eukaryota</taxon>
        <taxon>Sar</taxon>
        <taxon>Stramenopiles</taxon>
        <taxon>Ochrophyta</taxon>
        <taxon>Bacillariophyta</taxon>
        <taxon>Bacillariophyceae</taxon>
        <taxon>Bacillariophycidae</taxon>
        <taxon>Bacillariales</taxon>
        <taxon>Bacillariaceae</taxon>
        <taxon>Nitzschia</taxon>
    </lineage>
</organism>
<dbReference type="InterPro" id="IPR009071">
    <property type="entry name" value="HMG_box_dom"/>
</dbReference>
<comment type="caution">
    <text evidence="5">The sequence shown here is derived from an EMBL/GenBank/DDBJ whole genome shotgun (WGS) entry which is preliminary data.</text>
</comment>
<reference evidence="5" key="2">
    <citation type="submission" date="2021-04" db="EMBL/GenBank/DDBJ databases">
        <authorList>
            <person name="Podell S."/>
        </authorList>
    </citation>
    <scope>NUCLEOTIDE SEQUENCE</scope>
    <source>
        <strain evidence="5">Hildebrandi</strain>
    </source>
</reference>
<evidence type="ECO:0000256" key="1">
    <source>
        <dbReference type="ARBA" id="ARBA00023125"/>
    </source>
</evidence>
<dbReference type="InterPro" id="IPR050342">
    <property type="entry name" value="HMGB"/>
</dbReference>
<dbReference type="GO" id="GO:0005634">
    <property type="term" value="C:nucleus"/>
    <property type="evidence" value="ECO:0007669"/>
    <property type="project" value="UniProtKB-UniRule"/>
</dbReference>
<feature type="region of interest" description="Disordered" evidence="3">
    <location>
        <begin position="41"/>
        <end position="63"/>
    </location>
</feature>
<dbReference type="Pfam" id="PF00505">
    <property type="entry name" value="HMG_box"/>
    <property type="match status" value="1"/>
</dbReference>
<reference evidence="5" key="1">
    <citation type="journal article" date="2021" name="Sci. Rep.">
        <title>Diploid genomic architecture of Nitzschia inconspicua, an elite biomass production diatom.</title>
        <authorList>
            <person name="Oliver A."/>
            <person name="Podell S."/>
            <person name="Pinowska A."/>
            <person name="Traller J.C."/>
            <person name="Smith S.R."/>
            <person name="McClure R."/>
            <person name="Beliaev A."/>
            <person name="Bohutskyi P."/>
            <person name="Hill E.A."/>
            <person name="Rabines A."/>
            <person name="Zheng H."/>
            <person name="Allen L.Z."/>
            <person name="Kuo A."/>
            <person name="Grigoriev I.V."/>
            <person name="Allen A.E."/>
            <person name="Hazlebeck D."/>
            <person name="Allen E.E."/>
        </authorList>
    </citation>
    <scope>NUCLEOTIDE SEQUENCE</scope>
    <source>
        <strain evidence="5">Hildebrandi</strain>
    </source>
</reference>
<dbReference type="SMART" id="SM00398">
    <property type="entry name" value="HMG"/>
    <property type="match status" value="1"/>
</dbReference>
<dbReference type="GO" id="GO:0003677">
    <property type="term" value="F:DNA binding"/>
    <property type="evidence" value="ECO:0007669"/>
    <property type="project" value="UniProtKB-UniRule"/>
</dbReference>
<proteinExistence type="predicted"/>
<gene>
    <name evidence="5" type="ORF">IV203_037805</name>
</gene>
<feature type="domain" description="HMG box" evidence="4">
    <location>
        <begin position="60"/>
        <end position="160"/>
    </location>
</feature>
<protein>
    <submittedName>
        <fullName evidence="5">HMG high mobility group box-containing protein</fullName>
    </submittedName>
</protein>